<comment type="caution">
    <text evidence="3">The sequence shown here is derived from an EMBL/GenBank/DDBJ whole genome shotgun (WGS) entry which is preliminary data.</text>
</comment>
<dbReference type="PANTHER" id="PTHR37291">
    <property type="entry name" value="5-METHYLCYTOSINE-SPECIFIC RESTRICTION ENZYME B"/>
    <property type="match status" value="1"/>
</dbReference>
<feature type="domain" description="ATPase dynein-related AAA" evidence="2">
    <location>
        <begin position="674"/>
        <end position="817"/>
    </location>
</feature>
<proteinExistence type="predicted"/>
<dbReference type="GO" id="GO:0016887">
    <property type="term" value="F:ATP hydrolysis activity"/>
    <property type="evidence" value="ECO:0007669"/>
    <property type="project" value="InterPro"/>
</dbReference>
<evidence type="ECO:0000313" key="4">
    <source>
        <dbReference type="Proteomes" id="UP000285832"/>
    </source>
</evidence>
<reference evidence="3 4" key="1">
    <citation type="submission" date="2018-08" db="EMBL/GenBank/DDBJ databases">
        <title>A genome reference for cultivated species of the human gut microbiota.</title>
        <authorList>
            <person name="Zou Y."/>
            <person name="Xue W."/>
            <person name="Luo G."/>
        </authorList>
    </citation>
    <scope>NUCLEOTIDE SEQUENCE [LARGE SCALE GENOMIC DNA]</scope>
    <source>
        <strain evidence="3 4">AM09-9</strain>
    </source>
</reference>
<protein>
    <submittedName>
        <fullName evidence="3">AAA family ATPase</fullName>
    </submittedName>
</protein>
<dbReference type="Gene3D" id="3.40.50.300">
    <property type="entry name" value="P-loop containing nucleotide triphosphate hydrolases"/>
    <property type="match status" value="2"/>
</dbReference>
<dbReference type="InterPro" id="IPR052934">
    <property type="entry name" value="Methyl-DNA_Rec/Restrict_Enz"/>
</dbReference>
<gene>
    <name evidence="3" type="ORF">DW116_07400</name>
</gene>
<dbReference type="Proteomes" id="UP000285832">
    <property type="component" value="Unassembled WGS sequence"/>
</dbReference>
<dbReference type="EMBL" id="QRMI01000016">
    <property type="protein sequence ID" value="RHJ61442.1"/>
    <property type="molecule type" value="Genomic_DNA"/>
</dbReference>
<dbReference type="PANTHER" id="PTHR37291:SF1">
    <property type="entry name" value="TYPE IV METHYL-DIRECTED RESTRICTION ENZYME ECOKMCRB SUBUNIT"/>
    <property type="match status" value="1"/>
</dbReference>
<evidence type="ECO:0000259" key="1">
    <source>
        <dbReference type="Pfam" id="PF00004"/>
    </source>
</evidence>
<dbReference type="InterPro" id="IPR027417">
    <property type="entry name" value="P-loop_NTPase"/>
</dbReference>
<dbReference type="RefSeq" id="WP_023923169.1">
    <property type="nucleotide sequence ID" value="NZ_JAQDJO010000016.1"/>
</dbReference>
<feature type="domain" description="ATPase AAA-type core" evidence="1">
    <location>
        <begin position="4"/>
        <end position="177"/>
    </location>
</feature>
<dbReference type="AlphaFoldDB" id="A0A415D5M6"/>
<dbReference type="InterPro" id="IPR011704">
    <property type="entry name" value="ATPase_dyneun-rel_AAA"/>
</dbReference>
<dbReference type="GO" id="GO:0005524">
    <property type="term" value="F:ATP binding"/>
    <property type="evidence" value="ECO:0007669"/>
    <property type="project" value="InterPro"/>
</dbReference>
<dbReference type="Pfam" id="PF00004">
    <property type="entry name" value="AAA"/>
    <property type="match status" value="1"/>
</dbReference>
<dbReference type="Pfam" id="PF07728">
    <property type="entry name" value="AAA_5"/>
    <property type="match status" value="1"/>
</dbReference>
<evidence type="ECO:0000313" key="3">
    <source>
        <dbReference type="EMBL" id="RHJ61442.1"/>
    </source>
</evidence>
<dbReference type="InterPro" id="IPR003959">
    <property type="entry name" value="ATPase_AAA_core"/>
</dbReference>
<organism evidence="3 4">
    <name type="scientific">[Ruminococcus] lactaris</name>
    <dbReference type="NCBI Taxonomy" id="46228"/>
    <lineage>
        <taxon>Bacteria</taxon>
        <taxon>Bacillati</taxon>
        <taxon>Bacillota</taxon>
        <taxon>Clostridia</taxon>
        <taxon>Lachnospirales</taxon>
        <taxon>Lachnospiraceae</taxon>
        <taxon>Mediterraneibacter</taxon>
    </lineage>
</organism>
<evidence type="ECO:0000259" key="2">
    <source>
        <dbReference type="Pfam" id="PF07728"/>
    </source>
</evidence>
<dbReference type="SUPFAM" id="SSF52540">
    <property type="entry name" value="P-loop containing nucleoside triphosphate hydrolases"/>
    <property type="match status" value="2"/>
</dbReference>
<accession>A0A415D5M6</accession>
<sequence length="980" mass="111487">MKNLLFTGNPATGKTFLARAAAYYLCYEKLNIDSLQSKDIYKDWDKIEDFICSERCEFIQVHPSMTYEDIVYGIDIKATGTMTVDYVEKRIKKLCDRAGTTEELCAVIFDDISRVDAGALLGNLIYAMEFRNESVPLSDGSTLCIPDNVIIILTECRNFHAGHLDYALRRRMDYVAELKSDRDVLEKYYDTVNANAGRIIIDIFDSIKDFITTNAAPGIPDVADKYMFGHGMFMVERTGTAYFVLDKFKQKMMYQIFPFINNLSSLGILRGNIEVYEKALESKLNTGISSLNRISDIRKVMVNSGERVEPYSLEDTISYYETEIIANRCSDYKGLLESVIDAIVLNGVFPCDIATDSLLFNIEVASVPSKSVPVAYASYLVKMNDAPSFYYETAVKGKDRRNPHAYYSTRPGNVGRWAERTDVAAYEISYTDGSPSDTYLPLNGLRLHTFTVNNVCKDNNPAEIYGAVYRLLLYYLKLYEMNISLVKGHSKVYGDLNALIHLEIKYLEALHAELRNVTASTQTEREKARIDYFGTKMRNLRTLWTQCGTQIRVDKEKFDDLVLGVSAFSTDAYEDIFNVTNDTEKIIEIKGVVKMTDLKDYQQIMENIGVRQMVFQGPPGTSKTFESKKFVLKQLNPESDALAARFVSQESISAALDEYKLNESDYADPSSSSKLLTGGWDLVQFHPSYGYEDFIRGIEVKADGGLPSYNSVNRILGKIAEFATIAEKANPDEPPKFYLVIDEINRANIATVFGELIYGLEYRDSKVSTPYEVEDKVSTPVSRTKDIVLGKNLFIIGTMNTADKSIDSIDYAIRRRFLFVDSPADRNVVINCYQNASENDDENSIELLVFDAVQAIFDNESYFNDEYQKSDVRLGHTYFLRKRKEGYEEDFVERFVFQIIPILREYVKDGILDTIEDLIAIEHTPSEIRDATDRSERVRFISDNIMLYAKEFGNTTRAGKRIDNEYVGTFVEEVRTKIGY</sequence>
<name>A0A415D5M6_9FIRM</name>